<dbReference type="PANTHER" id="PTHR37417">
    <property type="entry name" value="67 KDA MYOSIN-CROSS-REACTIVE ANTIGEN FAMILY PROTEIN (AFU_ORTHOLOGUE AFUA_5G09970)"/>
    <property type="match status" value="1"/>
</dbReference>
<dbReference type="RefSeq" id="WP_154472397.1">
    <property type="nucleotide sequence ID" value="NZ_DBEWUL010000123.1"/>
</dbReference>
<dbReference type="GO" id="GO:0006631">
    <property type="term" value="P:fatty acid metabolic process"/>
    <property type="evidence" value="ECO:0007669"/>
    <property type="project" value="InterPro"/>
</dbReference>
<reference evidence="1 2" key="1">
    <citation type="submission" date="2019-08" db="EMBL/GenBank/DDBJ databases">
        <title>In-depth cultivation of the pig gut microbiome towards novel bacterial diversity and tailored functional studies.</title>
        <authorList>
            <person name="Wylensek D."/>
            <person name="Hitch T.C.A."/>
            <person name="Clavel T."/>
        </authorList>
    </citation>
    <scope>NUCLEOTIDE SEQUENCE [LARGE SCALE GENOMIC DNA]</scope>
    <source>
        <strain evidence="1 2">WCA-389-WT-23D1</strain>
    </source>
</reference>
<dbReference type="InterPro" id="IPR010354">
    <property type="entry name" value="Oleate_hydratase"/>
</dbReference>
<protein>
    <submittedName>
        <fullName evidence="1">Oleate hydratase</fullName>
        <ecNumber evidence="1">4.2.1.53</ecNumber>
    </submittedName>
</protein>
<name>A0A7X2TCJ9_9CLOT</name>
<dbReference type="AlphaFoldDB" id="A0A7X2TCJ9"/>
<dbReference type="Gene3D" id="3.50.50.60">
    <property type="entry name" value="FAD/NAD(P)-binding domain"/>
    <property type="match status" value="3"/>
</dbReference>
<keyword evidence="1" id="KW-0456">Lyase</keyword>
<comment type="caution">
    <text evidence="1">The sequence shown here is derived from an EMBL/GenBank/DDBJ whole genome shotgun (WGS) entry which is preliminary data.</text>
</comment>
<sequence length="593" mass="66890">MNRKLGKALAVTAAAAAAGIAVKKLRDSQKEQENKRITAIEEAVMNNRDYGDRKAYLIGGGLASMAAAAYLVRDCKFPGKQITIYEGMHILGGSNDGIGTPERGFVCRGGRMLNEETYENFWELFDSIPSIAQPGRSVTEEILEFDHAHPTCAKARLVDKDGRILPVKSMGFNQADRMALLKLLTTDEKKLDNLTIQDWFKETPHIFETNFWYMWQTTFAFQKWSSLFEFRRYMNRMIFEFSRIETLEGVTRTPLNQYDSVIRPLESYLRKAGVTFVENCEVTDIDFEEGHGITAKTLYLKRKVENADDTGETGAPAKDRLLYETVELKRTDICIMTNACMTDSATLGDLYTPAPVPVQKPISGELWAKVAAKRPGLGNPEPFFSKPEESNWLSFTVTCKGEAILKTIESFTGNKPGSGALMTFKDSSWLLSSVVAAQPHFVNQPEDVTIFWGYGLYTEALGDYVKKPMKDCTGQELLNEYLHHLHIGEEQIAELMKTVVNVIPCYMPYVDAQFQPRKYSDRPPVIPAGSSNFAMVSQFVEIPDDMVFTEEYSVRAARIAVYGLMDMKKKICPVTPYNRQPKILMKALKKAYM</sequence>
<dbReference type="EMBL" id="VUMD01000008">
    <property type="protein sequence ID" value="MSS36952.1"/>
    <property type="molecule type" value="Genomic_DNA"/>
</dbReference>
<organism evidence="1 2">
    <name type="scientific">Clostridium porci</name>
    <dbReference type="NCBI Taxonomy" id="2605778"/>
    <lineage>
        <taxon>Bacteria</taxon>
        <taxon>Bacillati</taxon>
        <taxon>Bacillota</taxon>
        <taxon>Clostridia</taxon>
        <taxon>Eubacteriales</taxon>
        <taxon>Clostridiaceae</taxon>
        <taxon>Clostridium</taxon>
    </lineage>
</organism>
<gene>
    <name evidence="1" type="ORF">FYJ39_10265</name>
</gene>
<proteinExistence type="predicted"/>
<dbReference type="SUPFAM" id="SSF51905">
    <property type="entry name" value="FAD/NAD(P)-binding domain"/>
    <property type="match status" value="1"/>
</dbReference>
<dbReference type="EC" id="4.2.1.53" evidence="1"/>
<dbReference type="NCBIfam" id="NF010584">
    <property type="entry name" value="PRK13977.1"/>
    <property type="match status" value="1"/>
</dbReference>
<dbReference type="InterPro" id="IPR036188">
    <property type="entry name" value="FAD/NAD-bd_sf"/>
</dbReference>
<dbReference type="Proteomes" id="UP000429958">
    <property type="component" value="Unassembled WGS sequence"/>
</dbReference>
<dbReference type="GO" id="GO:0071949">
    <property type="term" value="F:FAD binding"/>
    <property type="evidence" value="ECO:0007669"/>
    <property type="project" value="InterPro"/>
</dbReference>
<evidence type="ECO:0000313" key="1">
    <source>
        <dbReference type="EMBL" id="MSS36952.1"/>
    </source>
</evidence>
<dbReference type="Pfam" id="PF06100">
    <property type="entry name" value="MCRA"/>
    <property type="match status" value="1"/>
</dbReference>
<keyword evidence="2" id="KW-1185">Reference proteome</keyword>
<accession>A0A7X2TCJ9</accession>
<evidence type="ECO:0000313" key="2">
    <source>
        <dbReference type="Proteomes" id="UP000429958"/>
    </source>
</evidence>
<dbReference type="PANTHER" id="PTHR37417:SF2">
    <property type="entry name" value="67 KDA MYOSIN-CROSS-REACTIVE ANTIGEN FAMILY PROTEIN (AFU_ORTHOLOGUE AFUA_5G09970)"/>
    <property type="match status" value="1"/>
</dbReference>
<dbReference type="GO" id="GO:0050151">
    <property type="term" value="F:oleate hydratase activity"/>
    <property type="evidence" value="ECO:0007669"/>
    <property type="project" value="UniProtKB-EC"/>
</dbReference>